<dbReference type="PANTHER" id="PTHR35385:SF2">
    <property type="entry name" value="PROTEIN B, PUTATIVE-RELATED"/>
    <property type="match status" value="1"/>
</dbReference>
<proteinExistence type="predicted"/>
<keyword evidence="1" id="KW-0479">Metal-binding</keyword>
<name>A0AA47M5J2_MERPO</name>
<accession>A0AA47M5J2</accession>
<evidence type="ECO:0000313" key="5">
    <source>
        <dbReference type="Proteomes" id="UP001174136"/>
    </source>
</evidence>
<feature type="domain" description="SWIM-type" evidence="3">
    <location>
        <begin position="548"/>
        <end position="579"/>
    </location>
</feature>
<protein>
    <recommendedName>
        <fullName evidence="3">SWIM-type domain-containing protein</fullName>
    </recommendedName>
</protein>
<dbReference type="InterPro" id="IPR007527">
    <property type="entry name" value="Znf_SWIM"/>
</dbReference>
<organism evidence="4 5">
    <name type="scientific">Merluccius polli</name>
    <name type="common">Benguela hake</name>
    <name type="synonym">Merluccius cadenati</name>
    <dbReference type="NCBI Taxonomy" id="89951"/>
    <lineage>
        <taxon>Eukaryota</taxon>
        <taxon>Metazoa</taxon>
        <taxon>Chordata</taxon>
        <taxon>Craniata</taxon>
        <taxon>Vertebrata</taxon>
        <taxon>Euteleostomi</taxon>
        <taxon>Actinopterygii</taxon>
        <taxon>Neopterygii</taxon>
        <taxon>Teleostei</taxon>
        <taxon>Neoteleostei</taxon>
        <taxon>Acanthomorphata</taxon>
        <taxon>Zeiogadaria</taxon>
        <taxon>Gadariae</taxon>
        <taxon>Gadiformes</taxon>
        <taxon>Gadoidei</taxon>
        <taxon>Merlucciidae</taxon>
        <taxon>Merluccius</taxon>
    </lineage>
</organism>
<feature type="region of interest" description="Disordered" evidence="2">
    <location>
        <begin position="698"/>
        <end position="728"/>
    </location>
</feature>
<keyword evidence="1" id="KW-0863">Zinc-finger</keyword>
<reference evidence="4" key="1">
    <citation type="journal article" date="2023" name="Front. Mar. Sci.">
        <title>A new Merluccius polli reference genome to investigate the effects of global change in West African waters.</title>
        <authorList>
            <person name="Mateo J.L."/>
            <person name="Blanco-Fernandez C."/>
            <person name="Garcia-Vazquez E."/>
            <person name="Machado-Schiaffino G."/>
        </authorList>
    </citation>
    <scope>NUCLEOTIDE SEQUENCE</scope>
    <source>
        <strain evidence="4">C29</strain>
        <tissue evidence="4">Fin</tissue>
    </source>
</reference>
<feature type="compositionally biased region" description="Basic residues" evidence="2">
    <location>
        <begin position="715"/>
        <end position="728"/>
    </location>
</feature>
<dbReference type="Proteomes" id="UP001174136">
    <property type="component" value="Unassembled WGS sequence"/>
</dbReference>
<comment type="caution">
    <text evidence="4">The sequence shown here is derived from an EMBL/GenBank/DDBJ whole genome shotgun (WGS) entry which is preliminary data.</text>
</comment>
<dbReference type="GO" id="GO:0008270">
    <property type="term" value="F:zinc ion binding"/>
    <property type="evidence" value="ECO:0007669"/>
    <property type="project" value="UniProtKB-KW"/>
</dbReference>
<evidence type="ECO:0000256" key="2">
    <source>
        <dbReference type="SAM" id="MobiDB-lite"/>
    </source>
</evidence>
<evidence type="ECO:0000313" key="4">
    <source>
        <dbReference type="EMBL" id="KAK0134006.1"/>
    </source>
</evidence>
<dbReference type="PROSITE" id="PS50966">
    <property type="entry name" value="ZF_SWIM"/>
    <property type="match status" value="1"/>
</dbReference>
<sequence length="750" mass="84189">MDVEQCHICQTPGNTQQLEELKKLLPSGYSHLICTRDDDRVHLKVKLSTVGEVDKWLDEFQHSSTFTWRIEPIPSQGGTMHTECHHKTYGSGKTSKNTNYPATLFLVLKRSMEGRRSRSTDQHMAEGYLLYVNLRTDHNHRLSCADALSKRDVSALTSERLTESRGHSPASALDTLKYDLQVEEGERYCLAAADRSIVPDIQFCYRLYYKIFQRAYGAPSGEDMFADLTAWINQYNSNHGCVCAQMEQTMDGQLVVAICTPVMQRFHKRVHQSGELIFVDSSGNCDRQNHRLFLVMTHSAAGGLPLGVVITTSETATTISTGMGILKRLLPHGSFFGCEDGPQAIMTDDCPALRQALQSVFPTATLILCTFHLLQAMWRWLWNSHNQIKKEDRPQLLHGFQTLVYAKTEEDLSMAYAHLSASTVAAQYPRFSAHLADVYRRRSEWALCLRSHLMTRGNNTNNYVESAMRIVKDKVLHRLKAYNLTQLVDFITTRFEAYYIRRLTDFANNRVVRVLPKPPSCGDVDCQRIVRVNESNFQVPSASSNLWYSVNTALGCCSCPIGVTSAPCKHRSAAVLTFNLTEPSPLQSTPSLRKLFYEIACGTPEESSTVTAQEGLERQLDDIFGHLKQKLSEDKVSFSAVQSFVDSFGKLKTDSAVQSALFSFAKDSLQSTKVHMRPRGFLQTSTAIGVQPTAVARRKAPLGGRRTLGAGRPTKNSRRDHHYSRQGRVKGVPHNLSFCVQENTSLGKSH</sequence>
<keyword evidence="5" id="KW-1185">Reference proteome</keyword>
<keyword evidence="1" id="KW-0862">Zinc</keyword>
<dbReference type="Pfam" id="PF10551">
    <property type="entry name" value="MULE"/>
    <property type="match status" value="1"/>
</dbReference>
<gene>
    <name evidence="4" type="ORF">N1851_030442</name>
</gene>
<dbReference type="PANTHER" id="PTHR35385">
    <property type="entry name" value="PROTEIN B, PUTATIVE-RELATED-RELATED"/>
    <property type="match status" value="1"/>
</dbReference>
<dbReference type="InterPro" id="IPR018289">
    <property type="entry name" value="MULE_transposase_dom"/>
</dbReference>
<evidence type="ECO:0000256" key="1">
    <source>
        <dbReference type="PROSITE-ProRule" id="PRU00325"/>
    </source>
</evidence>
<dbReference type="AlphaFoldDB" id="A0AA47M5J2"/>
<dbReference type="EMBL" id="JAOPHQ010005759">
    <property type="protein sequence ID" value="KAK0134006.1"/>
    <property type="molecule type" value="Genomic_DNA"/>
</dbReference>
<evidence type="ECO:0000259" key="3">
    <source>
        <dbReference type="PROSITE" id="PS50966"/>
    </source>
</evidence>